<organism evidence="1 2">
    <name type="scientific">Sphingobacterium tabacisoli</name>
    <dbReference type="NCBI Taxonomy" id="2044855"/>
    <lineage>
        <taxon>Bacteria</taxon>
        <taxon>Pseudomonadati</taxon>
        <taxon>Bacteroidota</taxon>
        <taxon>Sphingobacteriia</taxon>
        <taxon>Sphingobacteriales</taxon>
        <taxon>Sphingobacteriaceae</taxon>
        <taxon>Sphingobacterium</taxon>
    </lineage>
</organism>
<dbReference type="RefSeq" id="WP_380893213.1">
    <property type="nucleotide sequence ID" value="NZ_JAEQMU010000001.1"/>
</dbReference>
<evidence type="ECO:0000313" key="1">
    <source>
        <dbReference type="EMBL" id="MFD2555076.1"/>
    </source>
</evidence>
<sequence length="84" mass="10080">MPTEFMFELTKSEYEVILRSQNVTFEQGRYSKYLPFAFTELWIADAFEYAKERTSYNHEHPYHRCICQATKHAVLQHTNATRDI</sequence>
<gene>
    <name evidence="1" type="ORF">ACFSQW_11785</name>
</gene>
<keyword evidence="2" id="KW-1185">Reference proteome</keyword>
<name>A0ABW5L2E7_9SPHI</name>
<accession>A0ABW5L2E7</accession>
<dbReference type="Proteomes" id="UP001597440">
    <property type="component" value="Unassembled WGS sequence"/>
</dbReference>
<comment type="caution">
    <text evidence="1">The sequence shown here is derived from an EMBL/GenBank/DDBJ whole genome shotgun (WGS) entry which is preliminary data.</text>
</comment>
<dbReference type="EMBL" id="JBHULD010000014">
    <property type="protein sequence ID" value="MFD2555076.1"/>
    <property type="molecule type" value="Genomic_DNA"/>
</dbReference>
<reference evidence="2" key="1">
    <citation type="journal article" date="2019" name="Int. J. Syst. Evol. Microbiol.">
        <title>The Global Catalogue of Microorganisms (GCM) 10K type strain sequencing project: providing services to taxonomists for standard genome sequencing and annotation.</title>
        <authorList>
            <consortium name="The Broad Institute Genomics Platform"/>
            <consortium name="The Broad Institute Genome Sequencing Center for Infectious Disease"/>
            <person name="Wu L."/>
            <person name="Ma J."/>
        </authorList>
    </citation>
    <scope>NUCLEOTIDE SEQUENCE [LARGE SCALE GENOMIC DNA]</scope>
    <source>
        <strain evidence="2">KCTC 52298</strain>
    </source>
</reference>
<proteinExistence type="predicted"/>
<evidence type="ECO:0000313" key="2">
    <source>
        <dbReference type="Proteomes" id="UP001597440"/>
    </source>
</evidence>
<protein>
    <submittedName>
        <fullName evidence="1">ORF6N domain-containing protein</fullName>
    </submittedName>
</protein>